<feature type="domain" description="DUF6799" evidence="3">
    <location>
        <begin position="48"/>
        <end position="103"/>
    </location>
</feature>
<accession>A0ABW6A3A3</accession>
<sequence length="178" mass="19276">MKKILAIAVFATVFTACNNEAENKTTADDTLKAKEVTATYTSADGDLTWKESKLYIYKNGEWVLVEKDITLADGTVITVNGEVKKGDKTIQLKEGEKVTTVGEFIDNTGKKVANAWEATKEGVSDAADKVKEGAEKTGEKIKDGVKETGEKIKDGAEKTAEKVDAGVQKAKEDLKKKL</sequence>
<dbReference type="EMBL" id="JBHUOZ010000001">
    <property type="protein sequence ID" value="MFD2919376.1"/>
    <property type="molecule type" value="Genomic_DNA"/>
</dbReference>
<feature type="signal peptide" evidence="2">
    <location>
        <begin position="1"/>
        <end position="21"/>
    </location>
</feature>
<dbReference type="Proteomes" id="UP001597511">
    <property type="component" value="Unassembled WGS sequence"/>
</dbReference>
<comment type="caution">
    <text evidence="4">The sequence shown here is derived from an EMBL/GenBank/DDBJ whole genome shotgun (WGS) entry which is preliminary data.</text>
</comment>
<organism evidence="4 5">
    <name type="scientific">Terrimonas rubra</name>
    <dbReference type="NCBI Taxonomy" id="1035890"/>
    <lineage>
        <taxon>Bacteria</taxon>
        <taxon>Pseudomonadati</taxon>
        <taxon>Bacteroidota</taxon>
        <taxon>Chitinophagia</taxon>
        <taxon>Chitinophagales</taxon>
        <taxon>Chitinophagaceae</taxon>
        <taxon>Terrimonas</taxon>
    </lineage>
</organism>
<evidence type="ECO:0000256" key="1">
    <source>
        <dbReference type="SAM" id="MobiDB-lite"/>
    </source>
</evidence>
<feature type="region of interest" description="Disordered" evidence="1">
    <location>
        <begin position="123"/>
        <end position="166"/>
    </location>
</feature>
<dbReference type="RefSeq" id="WP_386096503.1">
    <property type="nucleotide sequence ID" value="NZ_JBHUOZ010000001.1"/>
</dbReference>
<gene>
    <name evidence="4" type="ORF">ACFS6H_06660</name>
</gene>
<reference evidence="5" key="1">
    <citation type="journal article" date="2019" name="Int. J. Syst. Evol. Microbiol.">
        <title>The Global Catalogue of Microorganisms (GCM) 10K type strain sequencing project: providing services to taxonomists for standard genome sequencing and annotation.</title>
        <authorList>
            <consortium name="The Broad Institute Genomics Platform"/>
            <consortium name="The Broad Institute Genome Sequencing Center for Infectious Disease"/>
            <person name="Wu L."/>
            <person name="Ma J."/>
        </authorList>
    </citation>
    <scope>NUCLEOTIDE SEQUENCE [LARGE SCALE GENOMIC DNA]</scope>
    <source>
        <strain evidence="5">KCTC 23299</strain>
    </source>
</reference>
<evidence type="ECO:0000256" key="2">
    <source>
        <dbReference type="SAM" id="SignalP"/>
    </source>
</evidence>
<dbReference type="Gene3D" id="1.10.287.700">
    <property type="entry name" value="Helix hairpin bin"/>
    <property type="match status" value="1"/>
</dbReference>
<proteinExistence type="predicted"/>
<dbReference type="InterPro" id="IPR001058">
    <property type="entry name" value="Synuclein"/>
</dbReference>
<dbReference type="InterPro" id="IPR046478">
    <property type="entry name" value="DUF6799"/>
</dbReference>
<protein>
    <submittedName>
        <fullName evidence="4">DUF6799 domain-containing protein</fullName>
    </submittedName>
</protein>
<keyword evidence="2" id="KW-0732">Signal</keyword>
<keyword evidence="5" id="KW-1185">Reference proteome</keyword>
<feature type="chain" id="PRO_5046480469" evidence="2">
    <location>
        <begin position="22"/>
        <end position="178"/>
    </location>
</feature>
<evidence type="ECO:0000313" key="5">
    <source>
        <dbReference type="Proteomes" id="UP001597511"/>
    </source>
</evidence>
<dbReference type="Pfam" id="PF20606">
    <property type="entry name" value="DUF6799"/>
    <property type="match status" value="1"/>
</dbReference>
<dbReference type="PRINTS" id="PR01211">
    <property type="entry name" value="SYNUCLEIN"/>
</dbReference>
<name>A0ABW6A3A3_9BACT</name>
<evidence type="ECO:0000313" key="4">
    <source>
        <dbReference type="EMBL" id="MFD2919376.1"/>
    </source>
</evidence>
<dbReference type="PROSITE" id="PS51257">
    <property type="entry name" value="PROKAR_LIPOPROTEIN"/>
    <property type="match status" value="1"/>
</dbReference>
<evidence type="ECO:0000259" key="3">
    <source>
        <dbReference type="Pfam" id="PF20606"/>
    </source>
</evidence>